<proteinExistence type="predicted"/>
<dbReference type="PANTHER" id="PTHR30032:SF4">
    <property type="entry name" value="AMIDASE ENHANCER"/>
    <property type="match status" value="1"/>
</dbReference>
<gene>
    <name evidence="2" type="ORF">COS11_03485</name>
</gene>
<accession>A0A2M7E8X5</accession>
<reference evidence="3" key="1">
    <citation type="submission" date="2017-09" db="EMBL/GenBank/DDBJ databases">
        <title>Depth-based differentiation of microbial function through sediment-hosted aquifers and enrichment of novel symbionts in the deep terrestrial subsurface.</title>
        <authorList>
            <person name="Probst A.J."/>
            <person name="Ladd B."/>
            <person name="Jarett J.K."/>
            <person name="Geller-Mcgrath D.E."/>
            <person name="Sieber C.M.K."/>
            <person name="Emerson J.B."/>
            <person name="Anantharaman K."/>
            <person name="Thomas B.C."/>
            <person name="Malmstrom R."/>
            <person name="Stieglmeier M."/>
            <person name="Klingl A."/>
            <person name="Woyke T."/>
            <person name="Ryan C.M."/>
            <person name="Banfield J.F."/>
        </authorList>
    </citation>
    <scope>NUCLEOTIDE SEQUENCE [LARGE SCALE GENOMIC DNA]</scope>
</reference>
<feature type="domain" description="Sporulation stage II protein D amidase enhancer LytB N-terminal" evidence="1">
    <location>
        <begin position="50"/>
        <end position="136"/>
    </location>
</feature>
<organism evidence="2 3">
    <name type="scientific">bacterium (Candidatus Ratteibacteria) CG01_land_8_20_14_3_00_40_19</name>
    <dbReference type="NCBI Taxonomy" id="2014290"/>
    <lineage>
        <taxon>Bacteria</taxon>
        <taxon>Candidatus Ratteibacteria</taxon>
    </lineage>
</organism>
<dbReference type="GO" id="GO:0030435">
    <property type="term" value="P:sporulation resulting in formation of a cellular spore"/>
    <property type="evidence" value="ECO:0007669"/>
    <property type="project" value="InterPro"/>
</dbReference>
<dbReference type="InterPro" id="IPR013693">
    <property type="entry name" value="SpoIID/LytB_N"/>
</dbReference>
<dbReference type="EMBL" id="PETL01000170">
    <property type="protein sequence ID" value="PIV64190.1"/>
    <property type="molecule type" value="Genomic_DNA"/>
</dbReference>
<dbReference type="InterPro" id="IPR051922">
    <property type="entry name" value="Bact_Sporulation_Assoc"/>
</dbReference>
<evidence type="ECO:0000259" key="1">
    <source>
        <dbReference type="Pfam" id="PF08486"/>
    </source>
</evidence>
<dbReference type="InterPro" id="IPR013486">
    <property type="entry name" value="SpoIID/LytB"/>
</dbReference>
<dbReference type="Pfam" id="PF08486">
    <property type="entry name" value="SpoIID"/>
    <property type="match status" value="1"/>
</dbReference>
<name>A0A2M7E8X5_9BACT</name>
<dbReference type="NCBIfam" id="TIGR02669">
    <property type="entry name" value="SpoIID_LytB"/>
    <property type="match status" value="1"/>
</dbReference>
<dbReference type="AlphaFoldDB" id="A0A2M7E8X5"/>
<evidence type="ECO:0000313" key="3">
    <source>
        <dbReference type="Proteomes" id="UP000228886"/>
    </source>
</evidence>
<dbReference type="Proteomes" id="UP000228886">
    <property type="component" value="Unassembled WGS sequence"/>
</dbReference>
<dbReference type="PANTHER" id="PTHR30032">
    <property type="entry name" value="N-ACETYLMURAMOYL-L-ALANINE AMIDASE-RELATED"/>
    <property type="match status" value="1"/>
</dbReference>
<evidence type="ECO:0000313" key="2">
    <source>
        <dbReference type="EMBL" id="PIV64190.1"/>
    </source>
</evidence>
<comment type="caution">
    <text evidence="2">The sequence shown here is derived from an EMBL/GenBank/DDBJ whole genome shotgun (WGS) entry which is preliminary data.</text>
</comment>
<protein>
    <recommendedName>
        <fullName evidence="1">Sporulation stage II protein D amidase enhancer LytB N-terminal domain-containing protein</fullName>
    </recommendedName>
</protein>
<sequence>MNKRNELPFSPKYVIVSLIIFCSFFSPRLAFSANSAAEQEYQIRVKLGEQGIIIKLSFEKYLCGVLKGEVSFSWPLEALKAMAVSARTYTFNQLEKNRDRDYDIMNSVFNQVYQAGAPHLNILQAVRETNEEVVTYQGKLAAVFYHCSSGGKTANIADIWPSENNFPYLSGVDDPYSIQPEKYYPWKRTFDLESFSRKFSGLGRIKKLRILEKDSSGRVKNIELSGEKRTYELTGKEFRYTMNLDLKQTDKNYFPSTLLFSEPEIKEERIIFTGYGSGHGVGLSQWGAKKMAEEGISYEDILRHYFPGTEIGKVMLK</sequence>
<dbReference type="GO" id="GO:0030288">
    <property type="term" value="C:outer membrane-bounded periplasmic space"/>
    <property type="evidence" value="ECO:0007669"/>
    <property type="project" value="TreeGrafter"/>
</dbReference>